<organism evidence="2 3">
    <name type="scientific">Lactobacillus phage 521B</name>
    <dbReference type="NCBI Taxonomy" id="2510942"/>
    <lineage>
        <taxon>Viruses</taxon>
        <taxon>Duplodnaviria</taxon>
        <taxon>Heunggongvirae</taxon>
        <taxon>Uroviricota</taxon>
        <taxon>Caudoviricetes</taxon>
        <taxon>Herelleviridae</taxon>
        <taxon>Tybeckvirus</taxon>
        <taxon>Tybeckvirus tv521B</taxon>
    </lineage>
</organism>
<keyword evidence="3" id="KW-1185">Reference proteome</keyword>
<dbReference type="EMBL" id="MK504443">
    <property type="protein sequence ID" value="QBJ03383.1"/>
    <property type="molecule type" value="Genomic_DNA"/>
</dbReference>
<dbReference type="Proteomes" id="UP000308874">
    <property type="component" value="Segment"/>
</dbReference>
<keyword evidence="1" id="KW-1133">Transmembrane helix</keyword>
<keyword evidence="1" id="KW-0812">Transmembrane</keyword>
<proteinExistence type="predicted"/>
<evidence type="ECO:0000256" key="1">
    <source>
        <dbReference type="SAM" id="Phobius"/>
    </source>
</evidence>
<feature type="transmembrane region" description="Helical" evidence="1">
    <location>
        <begin position="69"/>
        <end position="94"/>
    </location>
</feature>
<accession>A0A4Y5FEC7</accession>
<reference evidence="2 3" key="1">
    <citation type="submission" date="2019-02" db="EMBL/GenBank/DDBJ databases">
        <title>Isolation of virulent Lactobacillus brevis phages.</title>
        <authorList>
            <person name="Feyereisen M."/>
            <person name="Mahony J."/>
            <person name="O'Sullivan T."/>
            <person name="van Sinderen D."/>
        </authorList>
    </citation>
    <scope>NUCLEOTIDE SEQUENCE [LARGE SCALE GENOMIC DNA]</scope>
</reference>
<sequence>MKKDYYSEYKNVKDFLNKNNYISAGSIYQNIFVKDKLYYRESKSKPNPDIDMTLSVGLTYHCLTLFGKLLAFIGVVGIYFGVYTFIILTCLLTFNFKELFDKENYEVEMAEDLWHLIFVGMMYSHNTIGNCYSFDIPYPVPFDMYRKYIRYREHLRKFYTKKSPDEKKIIKKFLYGADYVALKHFGLLNDTWKNKGKYMLNNREEI</sequence>
<evidence type="ECO:0000313" key="2">
    <source>
        <dbReference type="EMBL" id="QBJ03383.1"/>
    </source>
</evidence>
<protein>
    <submittedName>
        <fullName evidence="2">Membrane protein</fullName>
    </submittedName>
</protein>
<gene>
    <name evidence="2" type="ORF">B521_0033</name>
</gene>
<evidence type="ECO:0000313" key="3">
    <source>
        <dbReference type="Proteomes" id="UP000308874"/>
    </source>
</evidence>
<keyword evidence="1" id="KW-0472">Membrane</keyword>
<name>A0A4Y5FEC7_9CAUD</name>